<evidence type="ECO:0000313" key="1">
    <source>
        <dbReference type="Proteomes" id="UP000887564"/>
    </source>
</evidence>
<accession>A0A914RD50</accession>
<dbReference type="WBParaSite" id="PEQ_0000422501-mRNA-1">
    <property type="protein sequence ID" value="PEQ_0000422501-mRNA-1"/>
    <property type="gene ID" value="PEQ_0000422501"/>
</dbReference>
<organism evidence="1 2">
    <name type="scientific">Parascaris equorum</name>
    <name type="common">Equine roundworm</name>
    <dbReference type="NCBI Taxonomy" id="6256"/>
    <lineage>
        <taxon>Eukaryota</taxon>
        <taxon>Metazoa</taxon>
        <taxon>Ecdysozoa</taxon>
        <taxon>Nematoda</taxon>
        <taxon>Chromadorea</taxon>
        <taxon>Rhabditida</taxon>
        <taxon>Spirurina</taxon>
        <taxon>Ascaridomorpha</taxon>
        <taxon>Ascaridoidea</taxon>
        <taxon>Ascarididae</taxon>
        <taxon>Parascaris</taxon>
    </lineage>
</organism>
<keyword evidence="1" id="KW-1185">Reference proteome</keyword>
<name>A0A914RD50_PAREQ</name>
<dbReference type="Proteomes" id="UP000887564">
    <property type="component" value="Unplaced"/>
</dbReference>
<dbReference type="AlphaFoldDB" id="A0A914RD50"/>
<sequence>MQNGIFVVLQRLLSNCVHPEGWHTYSLFSRMLRLSQPLMRVSSFHQPNVS</sequence>
<protein>
    <submittedName>
        <fullName evidence="2">Uncharacterized protein</fullName>
    </submittedName>
</protein>
<reference evidence="2" key="1">
    <citation type="submission" date="2022-11" db="UniProtKB">
        <authorList>
            <consortium name="WormBaseParasite"/>
        </authorList>
    </citation>
    <scope>IDENTIFICATION</scope>
</reference>
<proteinExistence type="predicted"/>
<evidence type="ECO:0000313" key="2">
    <source>
        <dbReference type="WBParaSite" id="PEQ_0000422501-mRNA-1"/>
    </source>
</evidence>